<protein>
    <submittedName>
        <fullName evidence="8">26S proteasome non-ATPase regulatory subunit 9</fullName>
    </submittedName>
</protein>
<evidence type="ECO:0000313" key="8">
    <source>
        <dbReference type="WBParaSite" id="HPLM_0001172001-mRNA-1"/>
    </source>
</evidence>
<dbReference type="OMA" id="DWGGRGM"/>
<dbReference type="GO" id="GO:0070682">
    <property type="term" value="P:proteasome regulatory particle assembly"/>
    <property type="evidence" value="ECO:0007669"/>
    <property type="project" value="InterPro"/>
</dbReference>
<gene>
    <name evidence="6" type="ORF">HPLM_LOCUS11712</name>
</gene>
<feature type="coiled-coil region" evidence="3">
    <location>
        <begin position="62"/>
        <end position="93"/>
    </location>
</feature>
<dbReference type="Proteomes" id="UP000268014">
    <property type="component" value="Unassembled WGS sequence"/>
</dbReference>
<keyword evidence="3" id="KW-0175">Coiled coil</keyword>
<reference evidence="8" key="1">
    <citation type="submission" date="2017-02" db="UniProtKB">
        <authorList>
            <consortium name="WormBaseParasite"/>
        </authorList>
    </citation>
    <scope>IDENTIFICATION</scope>
</reference>
<keyword evidence="2" id="KW-0143">Chaperone</keyword>
<dbReference type="PANTHER" id="PTHR12651:SF1">
    <property type="entry name" value="26S PROTEASOME NON-ATPASE REGULATORY SUBUNIT 9"/>
    <property type="match status" value="1"/>
</dbReference>
<comment type="similarity">
    <text evidence="1">Belongs to the proteasome subunit p27 family.</text>
</comment>
<dbReference type="InterPro" id="IPR036034">
    <property type="entry name" value="PDZ_sf"/>
</dbReference>
<feature type="domain" description="Nas2 N-terminal" evidence="5">
    <location>
        <begin position="8"/>
        <end position="85"/>
    </location>
</feature>
<dbReference type="InterPro" id="IPR040815">
    <property type="entry name" value="Nas2_N"/>
</dbReference>
<dbReference type="AlphaFoldDB" id="A0A0N4WKU0"/>
<evidence type="ECO:0000313" key="6">
    <source>
        <dbReference type="EMBL" id="VDO43608.1"/>
    </source>
</evidence>
<dbReference type="STRING" id="6290.A0A0N4WKU0"/>
<dbReference type="GO" id="GO:0005634">
    <property type="term" value="C:nucleus"/>
    <property type="evidence" value="ECO:0007669"/>
    <property type="project" value="TreeGrafter"/>
</dbReference>
<dbReference type="Pfam" id="PF17820">
    <property type="entry name" value="PDZ_6"/>
    <property type="match status" value="1"/>
</dbReference>
<dbReference type="Pfam" id="PF18265">
    <property type="entry name" value="Nas2_N"/>
    <property type="match status" value="1"/>
</dbReference>
<dbReference type="Gene3D" id="6.10.140.1710">
    <property type="match status" value="1"/>
</dbReference>
<dbReference type="Gene3D" id="2.30.42.10">
    <property type="match status" value="1"/>
</dbReference>
<evidence type="ECO:0000256" key="1">
    <source>
        <dbReference type="ARBA" id="ARBA00005256"/>
    </source>
</evidence>
<sequence>MGAKEEAKQLIEKRDQLDAEIENNFEILKKNGSTMDSPLVDQEGFPFSHIDVYSVRQARHKIICLRNDRKALTEAIEKAIEQSHAEVRQQESELVHRTSNKPFIKVTTVIPNSPAAEGGLRADDLIIQYGDLHAGNFKEMKEVSNTTANFEGKLRVTVLRFGRAVRLEIFPKRWSGNGILGCGIVPITTSDVI</sequence>
<evidence type="ECO:0000256" key="3">
    <source>
        <dbReference type="SAM" id="Coils"/>
    </source>
</evidence>
<dbReference type="InterPro" id="IPR035269">
    <property type="entry name" value="PSMD9"/>
</dbReference>
<dbReference type="PANTHER" id="PTHR12651">
    <property type="entry name" value="26S PROTEASOME NON-ATPASE REGULATORY SUBUNIT 9"/>
    <property type="match status" value="1"/>
</dbReference>
<reference evidence="6 7" key="2">
    <citation type="submission" date="2018-11" db="EMBL/GenBank/DDBJ databases">
        <authorList>
            <consortium name="Pathogen Informatics"/>
        </authorList>
    </citation>
    <scope>NUCLEOTIDE SEQUENCE [LARGE SCALE GENOMIC DNA]</scope>
    <source>
        <strain evidence="6 7">MHpl1</strain>
    </source>
</reference>
<evidence type="ECO:0000313" key="7">
    <source>
        <dbReference type="Proteomes" id="UP000268014"/>
    </source>
</evidence>
<feature type="domain" description="PDZ" evidence="4">
    <location>
        <begin position="106"/>
        <end position="158"/>
    </location>
</feature>
<name>A0A0N4WKU0_HAEPC</name>
<organism evidence="8">
    <name type="scientific">Haemonchus placei</name>
    <name type="common">Barber's pole worm</name>
    <dbReference type="NCBI Taxonomy" id="6290"/>
    <lineage>
        <taxon>Eukaryota</taxon>
        <taxon>Metazoa</taxon>
        <taxon>Ecdysozoa</taxon>
        <taxon>Nematoda</taxon>
        <taxon>Chromadorea</taxon>
        <taxon>Rhabditida</taxon>
        <taxon>Rhabditina</taxon>
        <taxon>Rhabditomorpha</taxon>
        <taxon>Strongyloidea</taxon>
        <taxon>Trichostrongylidae</taxon>
        <taxon>Haemonchus</taxon>
    </lineage>
</organism>
<dbReference type="InterPro" id="IPR041489">
    <property type="entry name" value="PDZ_6"/>
</dbReference>
<dbReference type="SUPFAM" id="SSF50156">
    <property type="entry name" value="PDZ domain-like"/>
    <property type="match status" value="1"/>
</dbReference>
<dbReference type="FunFam" id="2.30.42.10:FF:000107">
    <property type="entry name" value="26S proteasome non-ATPase regulatory subunit 9"/>
    <property type="match status" value="1"/>
</dbReference>
<dbReference type="EMBL" id="UZAF01017638">
    <property type="protein sequence ID" value="VDO43608.1"/>
    <property type="molecule type" value="Genomic_DNA"/>
</dbReference>
<dbReference type="GO" id="GO:0005737">
    <property type="term" value="C:cytoplasm"/>
    <property type="evidence" value="ECO:0007669"/>
    <property type="project" value="TreeGrafter"/>
</dbReference>
<accession>A0A0N4WKU0</accession>
<evidence type="ECO:0000256" key="2">
    <source>
        <dbReference type="ARBA" id="ARBA00023186"/>
    </source>
</evidence>
<dbReference type="OrthoDB" id="72325at2759"/>
<keyword evidence="7" id="KW-1185">Reference proteome</keyword>
<proteinExistence type="inferred from homology"/>
<evidence type="ECO:0000259" key="5">
    <source>
        <dbReference type="Pfam" id="PF18265"/>
    </source>
</evidence>
<dbReference type="WBParaSite" id="HPLM_0001172001-mRNA-1">
    <property type="protein sequence ID" value="HPLM_0001172001-mRNA-1"/>
    <property type="gene ID" value="HPLM_0001172001"/>
</dbReference>
<evidence type="ECO:0000259" key="4">
    <source>
        <dbReference type="Pfam" id="PF17820"/>
    </source>
</evidence>